<feature type="region of interest" description="Disordered" evidence="5">
    <location>
        <begin position="157"/>
        <end position="228"/>
    </location>
</feature>
<evidence type="ECO:0000256" key="1">
    <source>
        <dbReference type="ARBA" id="ARBA00004123"/>
    </source>
</evidence>
<evidence type="ECO:0000256" key="3">
    <source>
        <dbReference type="ARBA" id="ARBA00022737"/>
    </source>
</evidence>
<dbReference type="InterPro" id="IPR037850">
    <property type="entry name" value="RBBP5/Swd1"/>
</dbReference>
<protein>
    <submittedName>
        <fullName evidence="6">Uncharacterized protein</fullName>
    </submittedName>
</protein>
<accession>A0A8X8WD79</accession>
<proteinExistence type="predicted"/>
<feature type="compositionally biased region" description="Basic and acidic residues" evidence="5">
    <location>
        <begin position="206"/>
        <end position="220"/>
    </location>
</feature>
<feature type="compositionally biased region" description="Basic and acidic residues" evidence="5">
    <location>
        <begin position="185"/>
        <end position="194"/>
    </location>
</feature>
<keyword evidence="4" id="KW-0539">Nucleus</keyword>
<evidence type="ECO:0000256" key="4">
    <source>
        <dbReference type="ARBA" id="ARBA00023242"/>
    </source>
</evidence>
<reference evidence="6" key="1">
    <citation type="submission" date="2018-01" db="EMBL/GenBank/DDBJ databases">
        <authorList>
            <person name="Mao J.F."/>
        </authorList>
    </citation>
    <scope>NUCLEOTIDE SEQUENCE</scope>
    <source>
        <strain evidence="6">Huo1</strain>
        <tissue evidence="6">Leaf</tissue>
    </source>
</reference>
<gene>
    <name evidence="6" type="ORF">SASPL_149655</name>
</gene>
<name>A0A8X8WD79_SALSN</name>
<keyword evidence="3" id="KW-0677">Repeat</keyword>
<dbReference type="EMBL" id="PNBA02000019">
    <property type="protein sequence ID" value="KAG6391891.1"/>
    <property type="molecule type" value="Genomic_DNA"/>
</dbReference>
<sequence length="228" mass="25801">MIIDLLTGLPVSLSDTGDESSESTKTFCHSKVDLKRWVKLTMNLIRSPECTGKHHALVSLTGLVYIWAKDYTENWSAFAPYFKELEETEEYVEREDEIDLVPETEKVKDLGMNEDEDIDIMNTEGDSAFSDSDMSQGEIRFLPPDPWPDVPEIEDGLVVNTSKEGEISETESPLSDEAGQNGHLTNHESSRLEEDTGGMRLKRKRMPSEKFLDFETESIKKPPPKSKP</sequence>
<dbReference type="PANTHER" id="PTHR44040:SF1">
    <property type="entry name" value="RETINOBLASTOMA-BINDING PROTEIN 5"/>
    <property type="match status" value="1"/>
</dbReference>
<evidence type="ECO:0000256" key="5">
    <source>
        <dbReference type="SAM" id="MobiDB-lite"/>
    </source>
</evidence>
<dbReference type="Proteomes" id="UP000298416">
    <property type="component" value="Unassembled WGS sequence"/>
</dbReference>
<reference evidence="6" key="2">
    <citation type="submission" date="2020-08" db="EMBL/GenBank/DDBJ databases">
        <title>Plant Genome Project.</title>
        <authorList>
            <person name="Zhang R.-G."/>
        </authorList>
    </citation>
    <scope>NUCLEOTIDE SEQUENCE</scope>
    <source>
        <strain evidence="6">Huo1</strain>
        <tissue evidence="6">Leaf</tissue>
    </source>
</reference>
<dbReference type="GO" id="GO:0048188">
    <property type="term" value="C:Set1C/COMPASS complex"/>
    <property type="evidence" value="ECO:0007669"/>
    <property type="project" value="InterPro"/>
</dbReference>
<keyword evidence="2" id="KW-0853">WD repeat</keyword>
<comment type="caution">
    <text evidence="6">The sequence shown here is derived from an EMBL/GenBank/DDBJ whole genome shotgun (WGS) entry which is preliminary data.</text>
</comment>
<dbReference type="PANTHER" id="PTHR44040">
    <property type="entry name" value="RETINOBLASTOMA-BINDING PROTEIN 5"/>
    <property type="match status" value="1"/>
</dbReference>
<evidence type="ECO:0000313" key="7">
    <source>
        <dbReference type="Proteomes" id="UP000298416"/>
    </source>
</evidence>
<evidence type="ECO:0000313" key="6">
    <source>
        <dbReference type="EMBL" id="KAG6391891.1"/>
    </source>
</evidence>
<comment type="subcellular location">
    <subcellularLocation>
        <location evidence="1">Nucleus</location>
    </subcellularLocation>
</comment>
<evidence type="ECO:0000256" key="2">
    <source>
        <dbReference type="ARBA" id="ARBA00022574"/>
    </source>
</evidence>
<dbReference type="AlphaFoldDB" id="A0A8X8WD79"/>
<keyword evidence="7" id="KW-1185">Reference proteome</keyword>
<organism evidence="6">
    <name type="scientific">Salvia splendens</name>
    <name type="common">Scarlet sage</name>
    <dbReference type="NCBI Taxonomy" id="180675"/>
    <lineage>
        <taxon>Eukaryota</taxon>
        <taxon>Viridiplantae</taxon>
        <taxon>Streptophyta</taxon>
        <taxon>Embryophyta</taxon>
        <taxon>Tracheophyta</taxon>
        <taxon>Spermatophyta</taxon>
        <taxon>Magnoliopsida</taxon>
        <taxon>eudicotyledons</taxon>
        <taxon>Gunneridae</taxon>
        <taxon>Pentapetalae</taxon>
        <taxon>asterids</taxon>
        <taxon>lamiids</taxon>
        <taxon>Lamiales</taxon>
        <taxon>Lamiaceae</taxon>
        <taxon>Nepetoideae</taxon>
        <taxon>Mentheae</taxon>
        <taxon>Salviinae</taxon>
        <taxon>Salvia</taxon>
        <taxon>Salvia subgen. Calosphace</taxon>
        <taxon>core Calosphace</taxon>
    </lineage>
</organism>